<reference evidence="1 2" key="1">
    <citation type="journal article" date="2019" name="Nat. Ecol. Evol.">
        <title>Megaphylogeny resolves global patterns of mushroom evolution.</title>
        <authorList>
            <person name="Varga T."/>
            <person name="Krizsan K."/>
            <person name="Foldi C."/>
            <person name="Dima B."/>
            <person name="Sanchez-Garcia M."/>
            <person name="Sanchez-Ramirez S."/>
            <person name="Szollosi G.J."/>
            <person name="Szarkandi J.G."/>
            <person name="Papp V."/>
            <person name="Albert L."/>
            <person name="Andreopoulos W."/>
            <person name="Angelini C."/>
            <person name="Antonin V."/>
            <person name="Barry K.W."/>
            <person name="Bougher N.L."/>
            <person name="Buchanan P."/>
            <person name="Buyck B."/>
            <person name="Bense V."/>
            <person name="Catcheside P."/>
            <person name="Chovatia M."/>
            <person name="Cooper J."/>
            <person name="Damon W."/>
            <person name="Desjardin D."/>
            <person name="Finy P."/>
            <person name="Geml J."/>
            <person name="Haridas S."/>
            <person name="Hughes K."/>
            <person name="Justo A."/>
            <person name="Karasinski D."/>
            <person name="Kautmanova I."/>
            <person name="Kiss B."/>
            <person name="Kocsube S."/>
            <person name="Kotiranta H."/>
            <person name="LaButti K.M."/>
            <person name="Lechner B.E."/>
            <person name="Liimatainen K."/>
            <person name="Lipzen A."/>
            <person name="Lukacs Z."/>
            <person name="Mihaltcheva S."/>
            <person name="Morgado L.N."/>
            <person name="Niskanen T."/>
            <person name="Noordeloos M.E."/>
            <person name="Ohm R.A."/>
            <person name="Ortiz-Santana B."/>
            <person name="Ovrebo C."/>
            <person name="Racz N."/>
            <person name="Riley R."/>
            <person name="Savchenko A."/>
            <person name="Shiryaev A."/>
            <person name="Soop K."/>
            <person name="Spirin V."/>
            <person name="Szebenyi C."/>
            <person name="Tomsovsky M."/>
            <person name="Tulloss R.E."/>
            <person name="Uehling J."/>
            <person name="Grigoriev I.V."/>
            <person name="Vagvolgyi C."/>
            <person name="Papp T."/>
            <person name="Martin F.M."/>
            <person name="Miettinen O."/>
            <person name="Hibbett D.S."/>
            <person name="Nagy L.G."/>
        </authorList>
    </citation>
    <scope>NUCLEOTIDE SEQUENCE [LARGE SCALE GENOMIC DNA]</scope>
    <source>
        <strain evidence="1 2">NL-1719</strain>
    </source>
</reference>
<gene>
    <name evidence="1" type="ORF">BDN72DRAFT_725355</name>
</gene>
<dbReference type="EMBL" id="ML208565">
    <property type="protein sequence ID" value="TFK62701.1"/>
    <property type="molecule type" value="Genomic_DNA"/>
</dbReference>
<name>A0ACD3AAS4_9AGAR</name>
<proteinExistence type="predicted"/>
<evidence type="ECO:0000313" key="2">
    <source>
        <dbReference type="Proteomes" id="UP000308600"/>
    </source>
</evidence>
<sequence length="71" mass="8023">KLAHELLDEIFSQIDSLSDLFHLALACRLFASLIIPGHSEYRHICADMNAAPVIWAHLARRTDLAKNIRSI</sequence>
<feature type="non-terminal residue" evidence="1">
    <location>
        <position position="71"/>
    </location>
</feature>
<keyword evidence="2" id="KW-1185">Reference proteome</keyword>
<organism evidence="1 2">
    <name type="scientific">Pluteus cervinus</name>
    <dbReference type="NCBI Taxonomy" id="181527"/>
    <lineage>
        <taxon>Eukaryota</taxon>
        <taxon>Fungi</taxon>
        <taxon>Dikarya</taxon>
        <taxon>Basidiomycota</taxon>
        <taxon>Agaricomycotina</taxon>
        <taxon>Agaricomycetes</taxon>
        <taxon>Agaricomycetidae</taxon>
        <taxon>Agaricales</taxon>
        <taxon>Pluteineae</taxon>
        <taxon>Pluteaceae</taxon>
        <taxon>Pluteus</taxon>
    </lineage>
</organism>
<dbReference type="Proteomes" id="UP000308600">
    <property type="component" value="Unassembled WGS sequence"/>
</dbReference>
<protein>
    <submittedName>
        <fullName evidence="1">Uncharacterized protein</fullName>
    </submittedName>
</protein>
<accession>A0ACD3AAS4</accession>
<feature type="non-terminal residue" evidence="1">
    <location>
        <position position="1"/>
    </location>
</feature>
<evidence type="ECO:0000313" key="1">
    <source>
        <dbReference type="EMBL" id="TFK62701.1"/>
    </source>
</evidence>